<dbReference type="EMBL" id="MT144819">
    <property type="protein sequence ID" value="QJH99973.1"/>
    <property type="molecule type" value="Genomic_DNA"/>
</dbReference>
<sequence length="149" mass="17425">METRIIEIAGVKMEVDLREAKTVESYKIGDSVKILTKEYSHSKEWKSYPGVIIGFDNFKNLPTIIIACLELEYSSCKLRLYYLNSQSENIEICPSCRNDLIIDKARALEMLDKEIEKTRSELNELEYKKDFFTKNFGAYFSEELILQEK</sequence>
<reference evidence="2" key="1">
    <citation type="submission" date="2020-03" db="EMBL/GenBank/DDBJ databases">
        <title>The deep terrestrial virosphere.</title>
        <authorList>
            <person name="Holmfeldt K."/>
            <person name="Nilsson E."/>
            <person name="Simone D."/>
            <person name="Lopez-Fernandez M."/>
            <person name="Wu X."/>
            <person name="de Brujin I."/>
            <person name="Lundin D."/>
            <person name="Andersson A."/>
            <person name="Bertilsson S."/>
            <person name="Dopson M."/>
        </authorList>
    </citation>
    <scope>NUCLEOTIDE SEQUENCE</scope>
    <source>
        <strain evidence="4">MM415A00215</strain>
        <strain evidence="3">MM415B00223</strain>
        <strain evidence="2">TM448A00522</strain>
        <strain evidence="5">TM448B01741</strain>
    </source>
</reference>
<dbReference type="EMBL" id="MT142526">
    <property type="protein sequence ID" value="QJA84249.1"/>
    <property type="molecule type" value="Genomic_DNA"/>
</dbReference>
<keyword evidence="1" id="KW-0175">Coiled coil</keyword>
<proteinExistence type="predicted"/>
<evidence type="ECO:0000313" key="4">
    <source>
        <dbReference type="EMBL" id="QJA84249.1"/>
    </source>
</evidence>
<protein>
    <submittedName>
        <fullName evidence="2">Uncharacterized protein</fullName>
    </submittedName>
</protein>
<gene>
    <name evidence="4" type="ORF">MM415A00215_0043</name>
    <name evidence="3" type="ORF">MM415B00223_0021</name>
    <name evidence="2" type="ORF">TM448A00522_0016</name>
    <name evidence="5" type="ORF">TM448B01741_0025</name>
</gene>
<dbReference type="AlphaFoldDB" id="A0A6H1ZFQ0"/>
<feature type="coiled-coil region" evidence="1">
    <location>
        <begin position="108"/>
        <end position="135"/>
    </location>
</feature>
<dbReference type="EMBL" id="MT144020">
    <property type="protein sequence ID" value="QJA46746.1"/>
    <property type="molecule type" value="Genomic_DNA"/>
</dbReference>
<evidence type="ECO:0000313" key="5">
    <source>
        <dbReference type="EMBL" id="QJH99973.1"/>
    </source>
</evidence>
<accession>A0A6H1ZFQ0</accession>
<evidence type="ECO:0000256" key="1">
    <source>
        <dbReference type="SAM" id="Coils"/>
    </source>
</evidence>
<evidence type="ECO:0000313" key="2">
    <source>
        <dbReference type="EMBL" id="QJA46746.1"/>
    </source>
</evidence>
<organism evidence="2">
    <name type="scientific">viral metagenome</name>
    <dbReference type="NCBI Taxonomy" id="1070528"/>
    <lineage>
        <taxon>unclassified sequences</taxon>
        <taxon>metagenomes</taxon>
        <taxon>organismal metagenomes</taxon>
    </lineage>
</organism>
<evidence type="ECO:0000313" key="3">
    <source>
        <dbReference type="EMBL" id="QJA67434.1"/>
    </source>
</evidence>
<dbReference type="EMBL" id="MT141571">
    <property type="protein sequence ID" value="QJA67434.1"/>
    <property type="molecule type" value="Genomic_DNA"/>
</dbReference>
<name>A0A6H1ZFQ0_9ZZZZ</name>